<feature type="transmembrane region" description="Helical" evidence="2">
    <location>
        <begin position="32"/>
        <end position="52"/>
    </location>
</feature>
<keyword evidence="2" id="KW-0812">Transmembrane</keyword>
<keyword evidence="2" id="KW-1133">Transmembrane helix</keyword>
<evidence type="ECO:0000256" key="1">
    <source>
        <dbReference type="SAM" id="MobiDB-lite"/>
    </source>
</evidence>
<feature type="compositionally biased region" description="Basic residues" evidence="1">
    <location>
        <begin position="63"/>
        <end position="75"/>
    </location>
</feature>
<evidence type="ECO:0000313" key="3">
    <source>
        <dbReference type="EMBL" id="MCP2268531.1"/>
    </source>
</evidence>
<accession>A0ABT1I813</accession>
<organism evidence="3 4">
    <name type="scientific">Actinokineospora diospyrosa</name>
    <dbReference type="NCBI Taxonomy" id="103728"/>
    <lineage>
        <taxon>Bacteria</taxon>
        <taxon>Bacillati</taxon>
        <taxon>Actinomycetota</taxon>
        <taxon>Actinomycetes</taxon>
        <taxon>Pseudonocardiales</taxon>
        <taxon>Pseudonocardiaceae</taxon>
        <taxon>Actinokineospora</taxon>
    </lineage>
</organism>
<evidence type="ECO:0000256" key="2">
    <source>
        <dbReference type="SAM" id="Phobius"/>
    </source>
</evidence>
<keyword evidence="2" id="KW-0472">Membrane</keyword>
<comment type="caution">
    <text evidence="3">The sequence shown here is derived from an EMBL/GenBank/DDBJ whole genome shotgun (WGS) entry which is preliminary data.</text>
</comment>
<gene>
    <name evidence="3" type="ORF">LV75_001017</name>
</gene>
<sequence length="99" mass="10516">MVTVRKYFLEAFLAAAGATACAALAIHSESTTWSIIAMLLGGVAVAAFAASLRSRQAVTPAAPRKRRRGPRKLGARRPFGSSPTTTVAPVRPRMGHRSR</sequence>
<feature type="region of interest" description="Disordered" evidence="1">
    <location>
        <begin position="57"/>
        <end position="99"/>
    </location>
</feature>
<dbReference type="RefSeq" id="WP_344800208.1">
    <property type="nucleotide sequence ID" value="NZ_BAAAVB010000006.1"/>
</dbReference>
<evidence type="ECO:0000313" key="4">
    <source>
        <dbReference type="Proteomes" id="UP001205185"/>
    </source>
</evidence>
<feature type="transmembrane region" description="Helical" evidence="2">
    <location>
        <begin position="7"/>
        <end position="26"/>
    </location>
</feature>
<protein>
    <recommendedName>
        <fullName evidence="5">Secreted protein</fullName>
    </recommendedName>
</protein>
<dbReference type="EMBL" id="JAMTCO010000002">
    <property type="protein sequence ID" value="MCP2268531.1"/>
    <property type="molecule type" value="Genomic_DNA"/>
</dbReference>
<evidence type="ECO:0008006" key="5">
    <source>
        <dbReference type="Google" id="ProtNLM"/>
    </source>
</evidence>
<dbReference type="Proteomes" id="UP001205185">
    <property type="component" value="Unassembled WGS sequence"/>
</dbReference>
<name>A0ABT1I813_9PSEU</name>
<keyword evidence="4" id="KW-1185">Reference proteome</keyword>
<dbReference type="PROSITE" id="PS51257">
    <property type="entry name" value="PROKAR_LIPOPROTEIN"/>
    <property type="match status" value="1"/>
</dbReference>
<reference evidence="3 4" key="1">
    <citation type="submission" date="2022-06" db="EMBL/GenBank/DDBJ databases">
        <title>Genomic Encyclopedia of Archaeal and Bacterial Type Strains, Phase II (KMG-II): from individual species to whole genera.</title>
        <authorList>
            <person name="Goeker M."/>
        </authorList>
    </citation>
    <scope>NUCLEOTIDE SEQUENCE [LARGE SCALE GENOMIC DNA]</scope>
    <source>
        <strain evidence="3 4">DSM 44255</strain>
    </source>
</reference>
<proteinExistence type="predicted"/>